<accession>A0A6P1TI52</accession>
<gene>
    <name evidence="2" type="ORF">Ana3638_03595</name>
</gene>
<dbReference type="KEGG" id="anr:Ana3638_03595"/>
<name>A0A6P1TI52_9FIRM</name>
<dbReference type="Gene3D" id="2.60.40.10">
    <property type="entry name" value="Immunoglobulins"/>
    <property type="match status" value="2"/>
</dbReference>
<feature type="compositionally biased region" description="Polar residues" evidence="1">
    <location>
        <begin position="153"/>
        <end position="164"/>
    </location>
</feature>
<dbReference type="EMBL" id="CP048000">
    <property type="protein sequence ID" value="QHQ59977.1"/>
    <property type="molecule type" value="Genomic_DNA"/>
</dbReference>
<feature type="compositionally biased region" description="Polar residues" evidence="1">
    <location>
        <begin position="111"/>
        <end position="128"/>
    </location>
</feature>
<reference evidence="2 3" key="1">
    <citation type="submission" date="2020-01" db="EMBL/GenBank/DDBJ databases">
        <title>Genome analysis of Anaerocolumna sp. CBA3638.</title>
        <authorList>
            <person name="Kim J."/>
            <person name="Roh S.W."/>
        </authorList>
    </citation>
    <scope>NUCLEOTIDE SEQUENCE [LARGE SCALE GENOMIC DNA]</scope>
    <source>
        <strain evidence="2 3">CBA3638</strain>
    </source>
</reference>
<evidence type="ECO:0000256" key="1">
    <source>
        <dbReference type="SAM" id="MobiDB-lite"/>
    </source>
</evidence>
<proteinExistence type="predicted"/>
<keyword evidence="3" id="KW-1185">Reference proteome</keyword>
<protein>
    <recommendedName>
        <fullName evidence="4">Pesticidal crystal protein Cry22Aa Ig-like domain-containing protein</fullName>
    </recommendedName>
</protein>
<sequence length="281" mass="30523">MKKFMIVSGIGIFLLLSILVRLLAAEDKTGPIITYAENSAVYTEDEPEDTLLKHVSAKDAEDGDVTNTVMVENILPMLDSFTAKITYVAKDSNNNITKKEVIVPYKPKTAGQGNKITSVTDSKANGENTAGKEADTKVLSEGTAANAPEDSQGVETTEAAQRTGVTAGAGNVKGMNPSEVTGNPVTTGSALNQIKISASVKYPSLILKTHEVKLKRGERFDALSYVDKIVDDKDNNNSLFQRIHIIGYFDMDKAGDYVLLYYAIDSDNNESGKEYLWLDVR</sequence>
<feature type="region of interest" description="Disordered" evidence="1">
    <location>
        <begin position="111"/>
        <end position="186"/>
    </location>
</feature>
<organism evidence="2 3">
    <name type="scientific">Anaerocolumna sedimenticola</name>
    <dbReference type="NCBI Taxonomy" id="2696063"/>
    <lineage>
        <taxon>Bacteria</taxon>
        <taxon>Bacillati</taxon>
        <taxon>Bacillota</taxon>
        <taxon>Clostridia</taxon>
        <taxon>Lachnospirales</taxon>
        <taxon>Lachnospiraceae</taxon>
        <taxon>Anaerocolumna</taxon>
    </lineage>
</organism>
<dbReference type="Proteomes" id="UP000464314">
    <property type="component" value="Chromosome"/>
</dbReference>
<evidence type="ECO:0000313" key="2">
    <source>
        <dbReference type="EMBL" id="QHQ59977.1"/>
    </source>
</evidence>
<evidence type="ECO:0008006" key="4">
    <source>
        <dbReference type="Google" id="ProtNLM"/>
    </source>
</evidence>
<dbReference type="InterPro" id="IPR013783">
    <property type="entry name" value="Ig-like_fold"/>
</dbReference>
<evidence type="ECO:0000313" key="3">
    <source>
        <dbReference type="Proteomes" id="UP000464314"/>
    </source>
</evidence>
<dbReference type="AlphaFoldDB" id="A0A6P1TI52"/>
<dbReference type="RefSeq" id="WP_161836813.1">
    <property type="nucleotide sequence ID" value="NZ_CP048000.1"/>
</dbReference>